<reference evidence="11 12" key="1">
    <citation type="submission" date="2017-10" db="EMBL/GenBank/DDBJ databases">
        <title>Novel microbial diversity and functional potential in the marine mammal oral microbiome.</title>
        <authorList>
            <person name="Dudek N.K."/>
            <person name="Sun C.L."/>
            <person name="Burstein D."/>
            <person name="Kantor R.S."/>
            <person name="Aliaga Goltsman D.S."/>
            <person name="Bik E.M."/>
            <person name="Thomas B.C."/>
            <person name="Banfield J.F."/>
            <person name="Relman D.A."/>
        </authorList>
    </citation>
    <scope>NUCLEOTIDE SEQUENCE [LARGE SCALE GENOMIC DNA]</scope>
    <source>
        <strain evidence="11">DOLJORAL78_61_10</strain>
    </source>
</reference>
<evidence type="ECO:0000256" key="9">
    <source>
        <dbReference type="ARBA" id="ARBA00023264"/>
    </source>
</evidence>
<evidence type="ECO:0000256" key="2">
    <source>
        <dbReference type="ARBA" id="ARBA00022516"/>
    </source>
</evidence>
<dbReference type="UniPathway" id="UPA00085"/>
<sequence length="193" mass="20299">MALWWLLIPVAYLVGTFASASLVARAKGVDIRNVGSGNPGASNITRILGWKHGVAVFVLDALKAALMTGLGLIVQGRPGGYVLGAAAVLGHMFPIWHGLRQGGKGVASGGGMILVLHPLVGVAAIAIWVIVSRLTKKASLASIIAVLVIPVGLAIMRRHWWEIVVSSGICAVIIIRHTSNIRRLISDRENALS</sequence>
<feature type="transmembrane region" description="Helical" evidence="10">
    <location>
        <begin position="138"/>
        <end position="155"/>
    </location>
</feature>
<evidence type="ECO:0000313" key="11">
    <source>
        <dbReference type="EMBL" id="PIE33000.1"/>
    </source>
</evidence>
<dbReference type="EMBL" id="PDSL01000039">
    <property type="protein sequence ID" value="PIE33000.1"/>
    <property type="molecule type" value="Genomic_DNA"/>
</dbReference>
<keyword evidence="3 10" id="KW-0808">Transferase</keyword>
<accession>A0A2G6KCA4</accession>
<gene>
    <name evidence="10" type="primary">plsY</name>
    <name evidence="11" type="ORF">CSA55_02535</name>
</gene>
<evidence type="ECO:0000256" key="4">
    <source>
        <dbReference type="ARBA" id="ARBA00022692"/>
    </source>
</evidence>
<proteinExistence type="inferred from homology"/>
<dbReference type="Pfam" id="PF02660">
    <property type="entry name" value="G3P_acyltransf"/>
    <property type="match status" value="1"/>
</dbReference>
<comment type="subunit">
    <text evidence="10">Probably interacts with PlsX.</text>
</comment>
<keyword evidence="6 10" id="KW-0443">Lipid metabolism</keyword>
<evidence type="ECO:0000256" key="5">
    <source>
        <dbReference type="ARBA" id="ARBA00022989"/>
    </source>
</evidence>
<comment type="caution">
    <text evidence="11">The sequence shown here is derived from an EMBL/GenBank/DDBJ whole genome shotgun (WGS) entry which is preliminary data.</text>
</comment>
<dbReference type="GO" id="GO:0043772">
    <property type="term" value="F:acyl-phosphate glycerol-3-phosphate acyltransferase activity"/>
    <property type="evidence" value="ECO:0007669"/>
    <property type="project" value="UniProtKB-UniRule"/>
</dbReference>
<keyword evidence="7 10" id="KW-0472">Membrane</keyword>
<feature type="transmembrane region" description="Helical" evidence="10">
    <location>
        <begin position="81"/>
        <end position="99"/>
    </location>
</feature>
<keyword evidence="4 10" id="KW-0812">Transmembrane</keyword>
<evidence type="ECO:0000256" key="8">
    <source>
        <dbReference type="ARBA" id="ARBA00023209"/>
    </source>
</evidence>
<dbReference type="PANTHER" id="PTHR30309:SF0">
    <property type="entry name" value="GLYCEROL-3-PHOSPHATE ACYLTRANSFERASE-RELATED"/>
    <property type="match status" value="1"/>
</dbReference>
<keyword evidence="5 10" id="KW-1133">Transmembrane helix</keyword>
<evidence type="ECO:0000313" key="12">
    <source>
        <dbReference type="Proteomes" id="UP000230914"/>
    </source>
</evidence>
<dbReference type="SMART" id="SM01207">
    <property type="entry name" value="G3P_acyltransf"/>
    <property type="match status" value="1"/>
</dbReference>
<keyword evidence="11" id="KW-0012">Acyltransferase</keyword>
<evidence type="ECO:0000256" key="1">
    <source>
        <dbReference type="ARBA" id="ARBA00022475"/>
    </source>
</evidence>
<dbReference type="Proteomes" id="UP000230914">
    <property type="component" value="Unassembled WGS sequence"/>
</dbReference>
<protein>
    <recommendedName>
        <fullName evidence="10">Glycerol-3-phosphate acyltransferase</fullName>
    </recommendedName>
    <alternativeName>
        <fullName evidence="10">Acyl-PO4 G3P acyltransferase</fullName>
    </alternativeName>
    <alternativeName>
        <fullName evidence="10">Acyl-phosphate--glycerol-3-phosphate acyltransferase</fullName>
    </alternativeName>
    <alternativeName>
        <fullName evidence="10">G3P acyltransferase</fullName>
        <shortName evidence="10">GPAT</shortName>
        <ecNumber evidence="10">2.3.1.275</ecNumber>
    </alternativeName>
    <alternativeName>
        <fullName evidence="10">Lysophosphatidic acid synthase</fullName>
        <shortName evidence="10">LPA synthase</shortName>
    </alternativeName>
</protein>
<dbReference type="EC" id="2.3.1.275" evidence="10"/>
<keyword evidence="9 10" id="KW-1208">Phospholipid metabolism</keyword>
<evidence type="ECO:0000256" key="3">
    <source>
        <dbReference type="ARBA" id="ARBA00022679"/>
    </source>
</evidence>
<keyword evidence="2 10" id="KW-0444">Lipid biosynthesis</keyword>
<keyword evidence="1 10" id="KW-1003">Cell membrane</keyword>
<feature type="transmembrane region" description="Helical" evidence="10">
    <location>
        <begin position="161"/>
        <end position="178"/>
    </location>
</feature>
<feature type="transmembrane region" description="Helical" evidence="10">
    <location>
        <begin position="50"/>
        <end position="74"/>
    </location>
</feature>
<comment type="pathway">
    <text evidence="10">Lipid metabolism; phospholipid metabolism.</text>
</comment>
<dbReference type="AlphaFoldDB" id="A0A2G6KCA4"/>
<keyword evidence="8 10" id="KW-0594">Phospholipid biosynthesis</keyword>
<comment type="function">
    <text evidence="10">Catalyzes the transfer of an acyl group from acyl-phosphate (acyl-PO(4)) to glycerol-3-phosphate (G3P) to form lysophosphatidic acid (LPA). This enzyme utilizes acyl-phosphate as fatty acyl donor, but not acyl-CoA or acyl-ACP.</text>
</comment>
<name>A0A2G6KCA4_9ACTN</name>
<dbReference type="HAMAP" id="MF_01043">
    <property type="entry name" value="PlsY"/>
    <property type="match status" value="1"/>
</dbReference>
<comment type="subcellular location">
    <subcellularLocation>
        <location evidence="10">Cell membrane</location>
        <topology evidence="10">Multi-pass membrane protein</topology>
    </subcellularLocation>
</comment>
<comment type="catalytic activity">
    <reaction evidence="10">
        <text>an acyl phosphate + sn-glycerol 3-phosphate = a 1-acyl-sn-glycero-3-phosphate + phosphate</text>
        <dbReference type="Rhea" id="RHEA:34075"/>
        <dbReference type="ChEBI" id="CHEBI:43474"/>
        <dbReference type="ChEBI" id="CHEBI:57597"/>
        <dbReference type="ChEBI" id="CHEBI:57970"/>
        <dbReference type="ChEBI" id="CHEBI:59918"/>
        <dbReference type="EC" id="2.3.1.275"/>
    </reaction>
</comment>
<dbReference type="PANTHER" id="PTHR30309">
    <property type="entry name" value="INNER MEMBRANE PROTEIN YGIH"/>
    <property type="match status" value="1"/>
</dbReference>
<evidence type="ECO:0000256" key="7">
    <source>
        <dbReference type="ARBA" id="ARBA00023136"/>
    </source>
</evidence>
<evidence type="ECO:0000256" key="6">
    <source>
        <dbReference type="ARBA" id="ARBA00023098"/>
    </source>
</evidence>
<dbReference type="InterPro" id="IPR003811">
    <property type="entry name" value="G3P_acylTferase_PlsY"/>
</dbReference>
<organism evidence="11 12">
    <name type="scientific">Ilumatobacter coccineus</name>
    <dbReference type="NCBI Taxonomy" id="467094"/>
    <lineage>
        <taxon>Bacteria</taxon>
        <taxon>Bacillati</taxon>
        <taxon>Actinomycetota</taxon>
        <taxon>Acidimicrobiia</taxon>
        <taxon>Acidimicrobiales</taxon>
        <taxon>Ilumatobacteraceae</taxon>
        <taxon>Ilumatobacter</taxon>
    </lineage>
</organism>
<comment type="similarity">
    <text evidence="10">Belongs to the PlsY family.</text>
</comment>
<evidence type="ECO:0000256" key="10">
    <source>
        <dbReference type="HAMAP-Rule" id="MF_01043"/>
    </source>
</evidence>
<dbReference type="GO" id="GO:0008654">
    <property type="term" value="P:phospholipid biosynthetic process"/>
    <property type="evidence" value="ECO:0007669"/>
    <property type="project" value="UniProtKB-UniRule"/>
</dbReference>
<dbReference type="GO" id="GO:0005886">
    <property type="term" value="C:plasma membrane"/>
    <property type="evidence" value="ECO:0007669"/>
    <property type="project" value="UniProtKB-SubCell"/>
</dbReference>
<feature type="transmembrane region" description="Helical" evidence="10">
    <location>
        <begin position="111"/>
        <end position="131"/>
    </location>
</feature>